<evidence type="ECO:0000259" key="5">
    <source>
        <dbReference type="PROSITE" id="PS51767"/>
    </source>
</evidence>
<accession>A0ABR1IHL1</accession>
<feature type="region of interest" description="Disordered" evidence="2">
    <location>
        <begin position="798"/>
        <end position="869"/>
    </location>
</feature>
<dbReference type="InterPro" id="IPR034164">
    <property type="entry name" value="Pepsin-like_dom"/>
</dbReference>
<feature type="compositionally biased region" description="Basic and acidic residues" evidence="2">
    <location>
        <begin position="752"/>
        <end position="762"/>
    </location>
</feature>
<organism evidence="6 7">
    <name type="scientific">Neonectria magnoliae</name>
    <dbReference type="NCBI Taxonomy" id="2732573"/>
    <lineage>
        <taxon>Eukaryota</taxon>
        <taxon>Fungi</taxon>
        <taxon>Dikarya</taxon>
        <taxon>Ascomycota</taxon>
        <taxon>Pezizomycotina</taxon>
        <taxon>Sordariomycetes</taxon>
        <taxon>Hypocreomycetidae</taxon>
        <taxon>Hypocreales</taxon>
        <taxon>Nectriaceae</taxon>
        <taxon>Neonectria</taxon>
    </lineage>
</organism>
<protein>
    <recommendedName>
        <fullName evidence="5">Peptidase A1 domain-containing protein</fullName>
    </recommendedName>
</protein>
<feature type="region of interest" description="Disordered" evidence="2">
    <location>
        <begin position="541"/>
        <end position="570"/>
    </location>
</feature>
<dbReference type="InterPro" id="IPR001461">
    <property type="entry name" value="Aspartic_peptidase_A1"/>
</dbReference>
<keyword evidence="3" id="KW-1133">Transmembrane helix</keyword>
<gene>
    <name evidence="6" type="ORF">QQZ08_000860</name>
</gene>
<dbReference type="Pfam" id="PF00026">
    <property type="entry name" value="Asp"/>
    <property type="match status" value="1"/>
</dbReference>
<feature type="compositionally biased region" description="Polar residues" evidence="2">
    <location>
        <begin position="768"/>
        <end position="779"/>
    </location>
</feature>
<dbReference type="InterPro" id="IPR033121">
    <property type="entry name" value="PEPTIDASE_A1"/>
</dbReference>
<evidence type="ECO:0000256" key="4">
    <source>
        <dbReference type="SAM" id="SignalP"/>
    </source>
</evidence>
<feature type="region of interest" description="Disordered" evidence="2">
    <location>
        <begin position="747"/>
        <end position="779"/>
    </location>
</feature>
<feature type="domain" description="Peptidase A1" evidence="5">
    <location>
        <begin position="39"/>
        <end position="404"/>
    </location>
</feature>
<keyword evidence="7" id="KW-1185">Reference proteome</keyword>
<feature type="compositionally biased region" description="Polar residues" evidence="2">
    <location>
        <begin position="667"/>
        <end position="677"/>
    </location>
</feature>
<feature type="transmembrane region" description="Helical" evidence="3">
    <location>
        <begin position="448"/>
        <end position="470"/>
    </location>
</feature>
<feature type="compositionally biased region" description="Low complexity" evidence="2">
    <location>
        <begin position="626"/>
        <end position="648"/>
    </location>
</feature>
<evidence type="ECO:0000313" key="6">
    <source>
        <dbReference type="EMBL" id="KAK7432651.1"/>
    </source>
</evidence>
<dbReference type="EMBL" id="JAZAVK010000004">
    <property type="protein sequence ID" value="KAK7432651.1"/>
    <property type="molecule type" value="Genomic_DNA"/>
</dbReference>
<evidence type="ECO:0000313" key="7">
    <source>
        <dbReference type="Proteomes" id="UP001498421"/>
    </source>
</evidence>
<feature type="signal peptide" evidence="4">
    <location>
        <begin position="1"/>
        <end position="18"/>
    </location>
</feature>
<dbReference type="PANTHER" id="PTHR47965">
    <property type="entry name" value="ASPARTYL PROTEASE-RELATED"/>
    <property type="match status" value="1"/>
</dbReference>
<dbReference type="Proteomes" id="UP001498421">
    <property type="component" value="Unassembled WGS sequence"/>
</dbReference>
<evidence type="ECO:0000256" key="1">
    <source>
        <dbReference type="ARBA" id="ARBA00007447"/>
    </source>
</evidence>
<dbReference type="PANTHER" id="PTHR47965:SF101">
    <property type="entry name" value="HYPOTHETICAL ASPARTYL PROTEASE (EUROFUNG)-RELATED"/>
    <property type="match status" value="1"/>
</dbReference>
<proteinExistence type="inferred from homology"/>
<dbReference type="CDD" id="cd05471">
    <property type="entry name" value="pepsin_like"/>
    <property type="match status" value="1"/>
</dbReference>
<reference evidence="6 7" key="1">
    <citation type="journal article" date="2025" name="Microbiol. Resour. Announc.">
        <title>Draft genome sequences for Neonectria magnoliae and Neonectria punicea, canker pathogens of Liriodendron tulipifera and Acer saccharum in West Virginia.</title>
        <authorList>
            <person name="Petronek H.M."/>
            <person name="Kasson M.T."/>
            <person name="Metheny A.M."/>
            <person name="Stauder C.M."/>
            <person name="Lovett B."/>
            <person name="Lynch S.C."/>
            <person name="Garnas J.R."/>
            <person name="Kasson L.R."/>
            <person name="Stajich J.E."/>
        </authorList>
    </citation>
    <scope>NUCLEOTIDE SEQUENCE [LARGE SCALE GENOMIC DNA]</scope>
    <source>
        <strain evidence="6 7">NRRL 64651</strain>
    </source>
</reference>
<evidence type="ECO:0000256" key="2">
    <source>
        <dbReference type="SAM" id="MobiDB-lite"/>
    </source>
</evidence>
<keyword evidence="3" id="KW-0472">Membrane</keyword>
<keyword evidence="4" id="KW-0732">Signal</keyword>
<feature type="compositionally biased region" description="Basic and acidic residues" evidence="2">
    <location>
        <begin position="859"/>
        <end position="869"/>
    </location>
</feature>
<name>A0ABR1IHL1_9HYPO</name>
<dbReference type="Gene3D" id="2.40.70.10">
    <property type="entry name" value="Acid Proteases"/>
    <property type="match status" value="2"/>
</dbReference>
<feature type="compositionally biased region" description="Low complexity" evidence="2">
    <location>
        <begin position="678"/>
        <end position="694"/>
    </location>
</feature>
<comment type="similarity">
    <text evidence="1">Belongs to the peptidase A1 family.</text>
</comment>
<dbReference type="PROSITE" id="PS51767">
    <property type="entry name" value="PEPTIDASE_A1"/>
    <property type="match status" value="1"/>
</dbReference>
<feature type="region of interest" description="Disordered" evidence="2">
    <location>
        <begin position="590"/>
        <end position="726"/>
    </location>
</feature>
<keyword evidence="3" id="KW-0812">Transmembrane</keyword>
<dbReference type="InterPro" id="IPR021109">
    <property type="entry name" value="Peptidase_aspartic_dom_sf"/>
</dbReference>
<dbReference type="SUPFAM" id="SSF50630">
    <property type="entry name" value="Acid proteases"/>
    <property type="match status" value="1"/>
</dbReference>
<sequence>MWTTILATGAAFAGMAHAGALSPISIPSSVWQGIDGNWSTVTFLLGSTSQQVDVLVSTALSEFWAVGPGGCLPREPHCSAARGGIYTPQESTDWSPLGTWQLGLDYLGYGGNGDYGQDTMDVWSLNGDHSFHMTNVLMATLNTTNYLNGLFGLGITQGNFGGTVAESPLTQAVKEFGRIPSYSFGFTAGAHYRNVPVSLTLGGYDASRFSSHNIDFTLGRDDGIESPRLRGIEVVADVGKETPENWDSRSIMLSSWDSSFDVIIDSTTPYLWLPEDVCDKFANAFNLTYNSTFDLYTLENEQYRNFLKEDAFSFTFVLSSFDNNDNFGDPYDVPGVVNITVPSRAFTGLLQYPFMNRTITYGQPAIPYFMLRRASNSSTYILGRSFLQESYLITRYDEAVFSIHQAKFPDTSDNDDDLKLIAIEQPDNSPYPPPAASSSTMGLSTAQLAGIGVGAGVFIASLVAFAVWFCKRRQRRGTYERAGSSMEENKNSASAAVPIAPKSPFHRIISKILGHTRLPKLSSGALKDRQQPAEAPDSAIYELPAPVPPAELNGDDAASWTGDTELGTDNSHQMTAYETARRKIDQQLQGPVPAYSPPADGVLPPEKAIYEPTQPSRPPPALQLELSSPRSPRHSSSNSNSIPFSLPSPLTPRYDLGGRPADLPSPMTASIPISSTHNSGSNSAPGSPLLSPSLRSHDERDSLKRSNSNHDGSLASALAPSEPVTQRTPIDVSRIVYLGPLQENMQLQRAHSTQELRTRSDSGELSPKRQNTYDSLGSNFTVEEDELGTTRLDSLQTELQLSPDHRRSGQLRPNRPDDIVLPGPDSLRGHSRSLSQPDTARSQERIDPGTELVHVPQMADRRYSWEDER</sequence>
<evidence type="ECO:0000256" key="3">
    <source>
        <dbReference type="SAM" id="Phobius"/>
    </source>
</evidence>
<feature type="chain" id="PRO_5045790642" description="Peptidase A1 domain-containing protein" evidence="4">
    <location>
        <begin position="19"/>
        <end position="869"/>
    </location>
</feature>
<feature type="compositionally biased region" description="Basic and acidic residues" evidence="2">
    <location>
        <begin position="695"/>
        <end position="704"/>
    </location>
</feature>
<comment type="caution">
    <text evidence="6">The sequence shown here is derived from an EMBL/GenBank/DDBJ whole genome shotgun (WGS) entry which is preliminary data.</text>
</comment>